<dbReference type="OMA" id="KIAMWEN"/>
<dbReference type="Gene3D" id="6.10.250.2950">
    <property type="match status" value="1"/>
</dbReference>
<dbReference type="GO" id="GO:0036502">
    <property type="term" value="C:Derlin-1-VIMP complex"/>
    <property type="evidence" value="ECO:0007669"/>
    <property type="project" value="TreeGrafter"/>
</dbReference>
<keyword evidence="4" id="KW-0963">Cytoplasm</keyword>
<comment type="similarity">
    <text evidence="3">Belongs to the selenoprotein S family.</text>
</comment>
<dbReference type="PANTHER" id="PTHR28621:SF1">
    <property type="entry name" value="SELENOPROTEIN S"/>
    <property type="match status" value="1"/>
</dbReference>
<keyword evidence="8 11" id="KW-1133">Transmembrane helix</keyword>
<evidence type="ECO:0000256" key="7">
    <source>
        <dbReference type="ARBA" id="ARBA00022933"/>
    </source>
</evidence>
<dbReference type="InterPro" id="IPR009703">
    <property type="entry name" value="Selenoprotein_S"/>
</dbReference>
<dbReference type="GeneTree" id="ENSGT00390000015688"/>
<evidence type="ECO:0000256" key="4">
    <source>
        <dbReference type="ARBA" id="ARBA00022490"/>
    </source>
</evidence>
<evidence type="ECO:0000256" key="11">
    <source>
        <dbReference type="SAM" id="Phobius"/>
    </source>
</evidence>
<evidence type="ECO:0000256" key="8">
    <source>
        <dbReference type="ARBA" id="ARBA00022989"/>
    </source>
</evidence>
<dbReference type="GO" id="GO:0030968">
    <property type="term" value="P:endoplasmic reticulum unfolded protein response"/>
    <property type="evidence" value="ECO:0007669"/>
    <property type="project" value="TreeGrafter"/>
</dbReference>
<protein>
    <recommendedName>
        <fullName evidence="14">Selenoprotein S</fullName>
    </recommendedName>
</protein>
<sequence length="181" mass="20209">MSGPRNQDPSIIQDAAEMVGGLLSQYGWFLLLGIAVLCALYYYFQPLLHSRLAAWTQRKAEVLHISDPETVQKRHEAMHASRMQMQQQMDAASALFMEKQKMREEEKRREKILAWERSQEGMSHRGQAKLSQAVAAEASASTVSQPQKKTLRPNDHNPLDGSSGSSCGWRQGRRGPTTGGG</sequence>
<dbReference type="GO" id="GO:0030970">
    <property type="term" value="P:retrograde protein transport, ER to cytosol"/>
    <property type="evidence" value="ECO:0007669"/>
    <property type="project" value="TreeGrafter"/>
</dbReference>
<reference evidence="12" key="2">
    <citation type="submission" date="2025-09" db="UniProtKB">
        <authorList>
            <consortium name="Ensembl"/>
        </authorList>
    </citation>
    <scope>IDENTIFICATION</scope>
</reference>
<evidence type="ECO:0000313" key="12">
    <source>
        <dbReference type="Ensembl" id="ENSEBUP00000016967.1"/>
    </source>
</evidence>
<keyword evidence="7" id="KW-0712">Selenocysteine</keyword>
<name>A0A8C4QN83_EPTBU</name>
<evidence type="ECO:0000256" key="10">
    <source>
        <dbReference type="SAM" id="MobiDB-lite"/>
    </source>
</evidence>
<feature type="compositionally biased region" description="Low complexity" evidence="10">
    <location>
        <begin position="128"/>
        <end position="145"/>
    </location>
</feature>
<evidence type="ECO:0008006" key="14">
    <source>
        <dbReference type="Google" id="ProtNLM"/>
    </source>
</evidence>
<evidence type="ECO:0000256" key="1">
    <source>
        <dbReference type="ARBA" id="ARBA00004389"/>
    </source>
</evidence>
<dbReference type="AlphaFoldDB" id="A0A8C4QN83"/>
<keyword evidence="5 11" id="KW-0812">Transmembrane</keyword>
<dbReference type="GO" id="GO:0036513">
    <property type="term" value="C:Derlin-1 retrotranslocation complex"/>
    <property type="evidence" value="ECO:0007669"/>
    <property type="project" value="TreeGrafter"/>
</dbReference>
<accession>A0A8C4QN83</accession>
<evidence type="ECO:0000313" key="13">
    <source>
        <dbReference type="Proteomes" id="UP000694388"/>
    </source>
</evidence>
<keyword evidence="13" id="KW-1185">Reference proteome</keyword>
<evidence type="ECO:0000256" key="6">
    <source>
        <dbReference type="ARBA" id="ARBA00022824"/>
    </source>
</evidence>
<dbReference type="Proteomes" id="UP000694388">
    <property type="component" value="Unplaced"/>
</dbReference>
<proteinExistence type="inferred from homology"/>
<keyword evidence="9 11" id="KW-0472">Membrane</keyword>
<keyword evidence="6" id="KW-0256">Endoplasmic reticulum</keyword>
<feature type="region of interest" description="Disordered" evidence="10">
    <location>
        <begin position="116"/>
        <end position="181"/>
    </location>
</feature>
<comment type="subcellular location">
    <subcellularLocation>
        <location evidence="2">Cytoplasm</location>
    </subcellularLocation>
    <subcellularLocation>
        <location evidence="1">Endoplasmic reticulum membrane</location>
        <topology evidence="1">Single-pass membrane protein</topology>
    </subcellularLocation>
</comment>
<evidence type="ECO:0000256" key="3">
    <source>
        <dbReference type="ARBA" id="ARBA00011034"/>
    </source>
</evidence>
<feature type="transmembrane region" description="Helical" evidence="11">
    <location>
        <begin position="26"/>
        <end position="44"/>
    </location>
</feature>
<feature type="compositionally biased region" description="Low complexity" evidence="10">
    <location>
        <begin position="168"/>
        <end position="181"/>
    </location>
</feature>
<dbReference type="Pfam" id="PF06936">
    <property type="entry name" value="Selenoprotein_S"/>
    <property type="match status" value="1"/>
</dbReference>
<evidence type="ECO:0000256" key="9">
    <source>
        <dbReference type="ARBA" id="ARBA00023136"/>
    </source>
</evidence>
<dbReference type="PANTHER" id="PTHR28621">
    <property type="entry name" value="SELENOPROTEIN S"/>
    <property type="match status" value="1"/>
</dbReference>
<dbReference type="Ensembl" id="ENSEBUT00000017543.1">
    <property type="protein sequence ID" value="ENSEBUP00000016967.1"/>
    <property type="gene ID" value="ENSEBUG00000010628.1"/>
</dbReference>
<reference evidence="12" key="1">
    <citation type="submission" date="2025-08" db="UniProtKB">
        <authorList>
            <consortium name="Ensembl"/>
        </authorList>
    </citation>
    <scope>IDENTIFICATION</scope>
</reference>
<evidence type="ECO:0000256" key="2">
    <source>
        <dbReference type="ARBA" id="ARBA00004496"/>
    </source>
</evidence>
<evidence type="ECO:0000256" key="5">
    <source>
        <dbReference type="ARBA" id="ARBA00022692"/>
    </source>
</evidence>
<organism evidence="12 13">
    <name type="scientific">Eptatretus burgeri</name>
    <name type="common">Inshore hagfish</name>
    <dbReference type="NCBI Taxonomy" id="7764"/>
    <lineage>
        <taxon>Eukaryota</taxon>
        <taxon>Metazoa</taxon>
        <taxon>Chordata</taxon>
        <taxon>Craniata</taxon>
        <taxon>Vertebrata</taxon>
        <taxon>Cyclostomata</taxon>
        <taxon>Myxini</taxon>
        <taxon>Myxiniformes</taxon>
        <taxon>Myxinidae</taxon>
        <taxon>Eptatretinae</taxon>
        <taxon>Eptatretus</taxon>
    </lineage>
</organism>